<evidence type="ECO:0000313" key="4">
    <source>
        <dbReference type="Proteomes" id="UP001446871"/>
    </source>
</evidence>
<keyword evidence="2" id="KW-0812">Transmembrane</keyword>
<proteinExistence type="predicted"/>
<dbReference type="EMBL" id="JAQQWM010000007">
    <property type="protein sequence ID" value="KAK8057509.1"/>
    <property type="molecule type" value="Genomic_DNA"/>
</dbReference>
<keyword evidence="4" id="KW-1185">Reference proteome</keyword>
<accession>A0ABR1UF24</accession>
<feature type="region of interest" description="Disordered" evidence="1">
    <location>
        <begin position="113"/>
        <end position="162"/>
    </location>
</feature>
<organism evidence="3 4">
    <name type="scientific">Apiospora saccharicola</name>
    <dbReference type="NCBI Taxonomy" id="335842"/>
    <lineage>
        <taxon>Eukaryota</taxon>
        <taxon>Fungi</taxon>
        <taxon>Dikarya</taxon>
        <taxon>Ascomycota</taxon>
        <taxon>Pezizomycotina</taxon>
        <taxon>Sordariomycetes</taxon>
        <taxon>Xylariomycetidae</taxon>
        <taxon>Amphisphaeriales</taxon>
        <taxon>Apiosporaceae</taxon>
        <taxon>Apiospora</taxon>
    </lineage>
</organism>
<protein>
    <recommendedName>
        <fullName evidence="5">Mid2 domain-containing protein</fullName>
    </recommendedName>
</protein>
<evidence type="ECO:0000256" key="2">
    <source>
        <dbReference type="SAM" id="Phobius"/>
    </source>
</evidence>
<evidence type="ECO:0000313" key="3">
    <source>
        <dbReference type="EMBL" id="KAK8057509.1"/>
    </source>
</evidence>
<name>A0ABR1UF24_9PEZI</name>
<dbReference type="Proteomes" id="UP001446871">
    <property type="component" value="Unassembled WGS sequence"/>
</dbReference>
<keyword evidence="2" id="KW-1133">Transmembrane helix</keyword>
<evidence type="ECO:0008006" key="5">
    <source>
        <dbReference type="Google" id="ProtNLM"/>
    </source>
</evidence>
<keyword evidence="2" id="KW-0472">Membrane</keyword>
<gene>
    <name evidence="3" type="ORF">PG996_011446</name>
</gene>
<reference evidence="3 4" key="1">
    <citation type="submission" date="2023-01" db="EMBL/GenBank/DDBJ databases">
        <title>Analysis of 21 Apiospora genomes using comparative genomics revels a genus with tremendous synthesis potential of carbohydrate active enzymes and secondary metabolites.</title>
        <authorList>
            <person name="Sorensen T."/>
        </authorList>
    </citation>
    <scope>NUCLEOTIDE SEQUENCE [LARGE SCALE GENOMIC DNA]</scope>
    <source>
        <strain evidence="3 4">CBS 83171</strain>
    </source>
</reference>
<evidence type="ECO:0000256" key="1">
    <source>
        <dbReference type="SAM" id="MobiDB-lite"/>
    </source>
</evidence>
<feature type="transmembrane region" description="Helical" evidence="2">
    <location>
        <begin position="83"/>
        <end position="105"/>
    </location>
</feature>
<comment type="caution">
    <text evidence="3">The sequence shown here is derived from an EMBL/GenBank/DDBJ whole genome shotgun (WGS) entry which is preliminary data.</text>
</comment>
<sequence length="162" mass="17045">MFNWTVSHSALDLSFANVFYLQVFNGEDNATTHYFNITSKKPTVSPTSTLLPPISSTAPVATIWHTATAEPDVGDKPLTTGTLVGIIVGVVAAIICLLAGAWLAVRVWKKKKDTEGDAGTAGNNCGTNTDSKKTYGAEVGGNPISEVEAKPHVPPVHEVGGR</sequence>